<dbReference type="Proteomes" id="UP000053789">
    <property type="component" value="Unassembled WGS sequence"/>
</dbReference>
<evidence type="ECO:0000259" key="1">
    <source>
        <dbReference type="Pfam" id="PF06985"/>
    </source>
</evidence>
<dbReference type="Pfam" id="PF26639">
    <property type="entry name" value="Het-6_barrel"/>
    <property type="match status" value="1"/>
</dbReference>
<dbReference type="Pfam" id="PF06985">
    <property type="entry name" value="HET"/>
    <property type="match status" value="1"/>
</dbReference>
<name>A0A0D2HMG5_CLAB1</name>
<dbReference type="RefSeq" id="XP_016618639.1">
    <property type="nucleotide sequence ID" value="XM_016764689.1"/>
</dbReference>
<dbReference type="AlphaFoldDB" id="A0A0D2HMG5"/>
<dbReference type="PANTHER" id="PTHR24148:SF73">
    <property type="entry name" value="HET DOMAIN PROTEIN (AFU_ORTHOLOGUE AFUA_8G01020)"/>
    <property type="match status" value="1"/>
</dbReference>
<accession>A0A0D2HMG5</accession>
<dbReference type="PANTHER" id="PTHR24148">
    <property type="entry name" value="ANKYRIN REPEAT DOMAIN-CONTAINING PROTEIN 39 HOMOLOG-RELATED"/>
    <property type="match status" value="1"/>
</dbReference>
<reference evidence="2" key="1">
    <citation type="submission" date="2015-01" db="EMBL/GenBank/DDBJ databases">
        <title>The Genome Sequence of Cladophialophora bantiana CBS 173.52.</title>
        <authorList>
            <consortium name="The Broad Institute Genomics Platform"/>
            <person name="Cuomo C."/>
            <person name="de Hoog S."/>
            <person name="Gorbushina A."/>
            <person name="Stielow B."/>
            <person name="Teixiera M."/>
            <person name="Abouelleil A."/>
            <person name="Chapman S.B."/>
            <person name="Priest M."/>
            <person name="Young S.K."/>
            <person name="Wortman J."/>
            <person name="Nusbaum C."/>
            <person name="Birren B."/>
        </authorList>
    </citation>
    <scope>NUCLEOTIDE SEQUENCE [LARGE SCALE GENOMIC DNA]</scope>
    <source>
        <strain evidence="2">CBS 173.52</strain>
    </source>
</reference>
<organism evidence="2 3">
    <name type="scientific">Cladophialophora bantiana (strain ATCC 10958 / CBS 173.52 / CDC B-1940 / NIH 8579)</name>
    <name type="common">Xylohypha bantiana</name>
    <dbReference type="NCBI Taxonomy" id="1442370"/>
    <lineage>
        <taxon>Eukaryota</taxon>
        <taxon>Fungi</taxon>
        <taxon>Dikarya</taxon>
        <taxon>Ascomycota</taxon>
        <taxon>Pezizomycotina</taxon>
        <taxon>Eurotiomycetes</taxon>
        <taxon>Chaetothyriomycetidae</taxon>
        <taxon>Chaetothyriales</taxon>
        <taxon>Herpotrichiellaceae</taxon>
        <taxon>Cladophialophora</taxon>
    </lineage>
</organism>
<dbReference type="GeneID" id="27699880"/>
<dbReference type="VEuPathDB" id="FungiDB:Z519_06952"/>
<dbReference type="InterPro" id="IPR052895">
    <property type="entry name" value="HetReg/Transcr_Mod"/>
</dbReference>
<keyword evidence="3" id="KW-1185">Reference proteome</keyword>
<dbReference type="EMBL" id="KN846989">
    <property type="protein sequence ID" value="KIW91970.1"/>
    <property type="molecule type" value="Genomic_DNA"/>
</dbReference>
<evidence type="ECO:0000313" key="3">
    <source>
        <dbReference type="Proteomes" id="UP000053789"/>
    </source>
</evidence>
<gene>
    <name evidence="2" type="ORF">Z519_06952</name>
</gene>
<evidence type="ECO:0000313" key="2">
    <source>
        <dbReference type="EMBL" id="KIW91970.1"/>
    </source>
</evidence>
<proteinExistence type="predicted"/>
<protein>
    <recommendedName>
        <fullName evidence="1">Heterokaryon incompatibility domain-containing protein</fullName>
    </recommendedName>
</protein>
<sequence>MAIHYRPLDRSHNEIRLLKLLPQGGDDKYKLIPACQIFYASLLDEPQYVALSYVWGNEETKRVILVDDLQVRVRENLYDAMMALRTIHNNLIIWIDSLCIDQANYQEKSWQVELMKGIYRQATQVYAWLGRADRDSDRVMDYLNIFGAKAEACEINTMEGHHLRIWRCLASREATVDNTMQQNVMVVTDEGSLRIIRRRDLDRLFYSISGWHQQDDLLPVHGMQRLFTRPFWGRIWILQEITLPENVEFLCGTKRISRSRCSAAINAYAALWAILTEKCRNEALPVTRYHEAITTRLFHHRPNVMLSSWRIYRYSQFPLAALLRATCVGSNNLNRHGPHHFESTDPRDKIFALLSLASDREDLKRRGVFPDYSQSCVEIYTSAMAAFLQQGHMSLLSCCQPPKLRPGLPSWVPDWSRSITHMLQDVENDHITLYPTFRASGTDSYRRNITAKRVKGSIQGISVMGTVYDEIDVAGCFPGRTSSKEVPLLETWSWPEKWLVEILRLTYRKSQHFEDFRDRLRAAARSSIAGAGLDPHGRPARLEDDRFSDAVLLVKSGMQYIREENIKSDVRQFLSTKTTKEIARGRTLADIRLRSEIIGKSLGRLPFVSRKGHLVVSSEHVKQGDVIALIKGTQVPFILRRRTGGVYKLVSEAYVDGIMDGEVAEDVKFAPVELV</sequence>
<feature type="domain" description="Heterokaryon incompatibility" evidence="1">
    <location>
        <begin position="48"/>
        <end position="240"/>
    </location>
</feature>
<dbReference type="OrthoDB" id="2157530at2759"/>
<dbReference type="HOGENOM" id="CLU_004184_7_2_1"/>
<dbReference type="InterPro" id="IPR010730">
    <property type="entry name" value="HET"/>
</dbReference>